<dbReference type="EMBL" id="BOMB01000021">
    <property type="protein sequence ID" value="GID12921.1"/>
    <property type="molecule type" value="Genomic_DNA"/>
</dbReference>
<accession>A0A8J3NBC4</accession>
<name>A0A8J3NBC4_9ACTN</name>
<gene>
    <name evidence="1" type="ORF">Aru02nite_38100</name>
</gene>
<dbReference type="AlphaFoldDB" id="A0A8J3NBC4"/>
<keyword evidence="2" id="KW-1185">Reference proteome</keyword>
<comment type="caution">
    <text evidence="1">The sequence shown here is derived from an EMBL/GenBank/DDBJ whole genome shotgun (WGS) entry which is preliminary data.</text>
</comment>
<sequence>MATTAPRRSSTDADLYARIRDFEEAVGAPAGPGWRNRAAGTLDALREAFSAHVAASEGPGGRYAELVAAAPRLAGPVERLLREHPRIGVDLADLARVLAETATTRPPVGAAVALRTIDRHHRRGTDLLYEAYVIDLGGET</sequence>
<protein>
    <recommendedName>
        <fullName evidence="3">Hemerythrin HHE cation binding domain-containing protein</fullName>
    </recommendedName>
</protein>
<proteinExistence type="predicted"/>
<evidence type="ECO:0000313" key="1">
    <source>
        <dbReference type="EMBL" id="GID12921.1"/>
    </source>
</evidence>
<organism evidence="1 2">
    <name type="scientific">Actinocatenispora rupis</name>
    <dbReference type="NCBI Taxonomy" id="519421"/>
    <lineage>
        <taxon>Bacteria</taxon>
        <taxon>Bacillati</taxon>
        <taxon>Actinomycetota</taxon>
        <taxon>Actinomycetes</taxon>
        <taxon>Micromonosporales</taxon>
        <taxon>Micromonosporaceae</taxon>
        <taxon>Actinocatenispora</taxon>
    </lineage>
</organism>
<dbReference type="RefSeq" id="WP_203659420.1">
    <property type="nucleotide sequence ID" value="NZ_BAAAZM010000008.1"/>
</dbReference>
<reference evidence="1" key="1">
    <citation type="submission" date="2021-01" db="EMBL/GenBank/DDBJ databases">
        <title>Whole genome shotgun sequence of Actinocatenispora rupis NBRC 107355.</title>
        <authorList>
            <person name="Komaki H."/>
            <person name="Tamura T."/>
        </authorList>
    </citation>
    <scope>NUCLEOTIDE SEQUENCE</scope>
    <source>
        <strain evidence="1">NBRC 107355</strain>
    </source>
</reference>
<evidence type="ECO:0008006" key="3">
    <source>
        <dbReference type="Google" id="ProtNLM"/>
    </source>
</evidence>
<evidence type="ECO:0000313" key="2">
    <source>
        <dbReference type="Proteomes" id="UP000612808"/>
    </source>
</evidence>
<dbReference type="Proteomes" id="UP000612808">
    <property type="component" value="Unassembled WGS sequence"/>
</dbReference>